<organism evidence="9 10">
    <name type="scientific">Rattus norvegicus</name>
    <name type="common">Rat</name>
    <dbReference type="NCBI Taxonomy" id="10116"/>
    <lineage>
        <taxon>Eukaryota</taxon>
        <taxon>Metazoa</taxon>
        <taxon>Chordata</taxon>
        <taxon>Craniata</taxon>
        <taxon>Vertebrata</taxon>
        <taxon>Euteleostomi</taxon>
        <taxon>Mammalia</taxon>
        <taxon>Eutheria</taxon>
        <taxon>Euarchontoglires</taxon>
        <taxon>Glires</taxon>
        <taxon>Rodentia</taxon>
        <taxon>Myomorpha</taxon>
        <taxon>Muroidea</taxon>
        <taxon>Muridae</taxon>
        <taxon>Murinae</taxon>
        <taxon>Rattus</taxon>
    </lineage>
</organism>
<keyword evidence="6 7" id="KW-0539">Nucleus</keyword>
<accession>A6I773</accession>
<dbReference type="Proteomes" id="UP000234681">
    <property type="component" value="Chromosome 1"/>
</dbReference>
<dbReference type="PRINTS" id="PR00886">
    <property type="entry name" value="HIGHMOBLTY12"/>
</dbReference>
<keyword evidence="5 7" id="KW-0238">DNA-binding</keyword>
<dbReference type="GO" id="GO:0005694">
    <property type="term" value="C:chromosome"/>
    <property type="evidence" value="ECO:0007669"/>
    <property type="project" value="UniProtKB-SubCell"/>
</dbReference>
<dbReference type="PROSITE" id="PS50118">
    <property type="entry name" value="HMG_BOX_2"/>
    <property type="match status" value="1"/>
</dbReference>
<evidence type="ECO:0000259" key="8">
    <source>
        <dbReference type="PROSITE" id="PS50118"/>
    </source>
</evidence>
<protein>
    <submittedName>
        <fullName evidence="9">RCG40612</fullName>
    </submittedName>
</protein>
<dbReference type="InterPro" id="IPR036910">
    <property type="entry name" value="HMG_box_dom_sf"/>
</dbReference>
<evidence type="ECO:0000313" key="9">
    <source>
        <dbReference type="EMBL" id="EDM18157.1"/>
    </source>
</evidence>
<dbReference type="InterPro" id="IPR009071">
    <property type="entry name" value="HMG_box_dom"/>
</dbReference>
<evidence type="ECO:0000256" key="7">
    <source>
        <dbReference type="PROSITE-ProRule" id="PRU00267"/>
    </source>
</evidence>
<feature type="DNA-binding region" description="HMG box" evidence="7">
    <location>
        <begin position="31"/>
        <end position="102"/>
    </location>
</feature>
<dbReference type="InterPro" id="IPR050342">
    <property type="entry name" value="HMGB"/>
</dbReference>
<name>A6I773_RAT</name>
<sequence>MPKADKACYEREMKSYNIPHKGETKKYSRIPMCPRGCLYTSSCSVLSTAKKIKDEHPGLTFGDVAKKLGEMWNSTTLDGKQPCDKKAAKLKEKYKKDTAAYRAKGKSNAMKGGG</sequence>
<dbReference type="PANTHER" id="PTHR48112">
    <property type="entry name" value="HIGH MOBILITY GROUP PROTEIN DSP1"/>
    <property type="match status" value="1"/>
</dbReference>
<gene>
    <name evidence="9" type="ORF">rCG_40612</name>
</gene>
<dbReference type="Pfam" id="PF00505">
    <property type="entry name" value="HMG_box"/>
    <property type="match status" value="1"/>
</dbReference>
<dbReference type="Gene3D" id="1.10.30.10">
    <property type="entry name" value="High mobility group box domain"/>
    <property type="match status" value="1"/>
</dbReference>
<dbReference type="AlphaFoldDB" id="A6I773"/>
<reference evidence="9 10" key="1">
    <citation type="submission" date="2005-09" db="EMBL/GenBank/DDBJ databases">
        <authorList>
            <person name="Mural R.J."/>
            <person name="Li P.W."/>
            <person name="Adams M.D."/>
            <person name="Amanatides P.G."/>
            <person name="Baden-Tillson H."/>
            <person name="Barnstead M."/>
            <person name="Chin S.H."/>
            <person name="Dew I."/>
            <person name="Evans C.A."/>
            <person name="Ferriera S."/>
            <person name="Flanigan M."/>
            <person name="Fosler C."/>
            <person name="Glodek A."/>
            <person name="Gu Z."/>
            <person name="Holt R.A."/>
            <person name="Jennings D."/>
            <person name="Kraft C.L."/>
            <person name="Lu F."/>
            <person name="Nguyen T."/>
            <person name="Nusskern D.R."/>
            <person name="Pfannkoch C.M."/>
            <person name="Sitter C."/>
            <person name="Sutton G.G."/>
            <person name="Venter J.C."/>
            <person name="Wang Z."/>
            <person name="Woodage T."/>
            <person name="Zheng X.H."/>
            <person name="Zhong F."/>
        </authorList>
    </citation>
    <scope>NUCLEOTIDE SEQUENCE [LARGE SCALE GENOMIC DNA]</scope>
    <source>
        <strain>BN</strain>
        <strain evidence="10">Sprague-Dawley</strain>
    </source>
</reference>
<proteinExistence type="inferred from homology"/>
<evidence type="ECO:0000256" key="6">
    <source>
        <dbReference type="ARBA" id="ARBA00023242"/>
    </source>
</evidence>
<dbReference type="GO" id="GO:0003677">
    <property type="term" value="F:DNA binding"/>
    <property type="evidence" value="ECO:0007669"/>
    <property type="project" value="UniProtKB-UniRule"/>
</dbReference>
<evidence type="ECO:0000313" key="10">
    <source>
        <dbReference type="Proteomes" id="UP000234681"/>
    </source>
</evidence>
<evidence type="ECO:0000256" key="3">
    <source>
        <dbReference type="ARBA" id="ARBA00022454"/>
    </source>
</evidence>
<evidence type="ECO:0000256" key="5">
    <source>
        <dbReference type="ARBA" id="ARBA00023125"/>
    </source>
</evidence>
<keyword evidence="3" id="KW-0158">Chromosome</keyword>
<comment type="similarity">
    <text evidence="2">Belongs to the HMGB family.</text>
</comment>
<dbReference type="EMBL" id="CH473956">
    <property type="protein sequence ID" value="EDM18157.1"/>
    <property type="molecule type" value="Genomic_DNA"/>
</dbReference>
<dbReference type="GO" id="GO:0005634">
    <property type="term" value="C:nucleus"/>
    <property type="evidence" value="ECO:0007669"/>
    <property type="project" value="UniProtKB-UniRule"/>
</dbReference>
<dbReference type="SUPFAM" id="SSF47095">
    <property type="entry name" value="HMG-box"/>
    <property type="match status" value="1"/>
</dbReference>
<evidence type="ECO:0000256" key="1">
    <source>
        <dbReference type="ARBA" id="ARBA00004286"/>
    </source>
</evidence>
<dbReference type="SMART" id="SM00398">
    <property type="entry name" value="HMG"/>
    <property type="match status" value="1"/>
</dbReference>
<evidence type="ECO:0000256" key="2">
    <source>
        <dbReference type="ARBA" id="ARBA00008774"/>
    </source>
</evidence>
<feature type="domain" description="HMG box" evidence="8">
    <location>
        <begin position="31"/>
        <end position="102"/>
    </location>
</feature>
<evidence type="ECO:0000256" key="4">
    <source>
        <dbReference type="ARBA" id="ARBA00022737"/>
    </source>
</evidence>
<dbReference type="PANTHER" id="PTHR48112:SF12">
    <property type="entry name" value="HIGH MOBILITY GROUP PROTEIN B1-LIKE 1-RELATED"/>
    <property type="match status" value="1"/>
</dbReference>
<comment type="subcellular location">
    <subcellularLocation>
        <location evidence="1">Chromosome</location>
    </subcellularLocation>
</comment>
<keyword evidence="4" id="KW-0677">Repeat</keyword>